<dbReference type="Gene3D" id="1.25.40.10">
    <property type="entry name" value="Tetratricopeptide repeat domain"/>
    <property type="match status" value="1"/>
</dbReference>
<dbReference type="Pfam" id="PF00515">
    <property type="entry name" value="TPR_1"/>
    <property type="match status" value="1"/>
</dbReference>
<comment type="subcellular location">
    <subcellularLocation>
        <location evidence="2 12">Membrane</location>
        <topology evidence="2 12">Multi-pass membrane protein</topology>
    </subcellularLocation>
</comment>
<comment type="similarity">
    <text evidence="3 12">Belongs to the peptidase S54 family.</text>
</comment>
<dbReference type="Pfam" id="PF01694">
    <property type="entry name" value="Rhomboid"/>
    <property type="match status" value="1"/>
</dbReference>
<feature type="repeat" description="TPR" evidence="11">
    <location>
        <begin position="447"/>
        <end position="480"/>
    </location>
</feature>
<dbReference type="InterPro" id="IPR022764">
    <property type="entry name" value="Peptidase_S54_rhomboid_dom"/>
</dbReference>
<evidence type="ECO:0000313" key="15">
    <source>
        <dbReference type="EMBL" id="CAF1045846.1"/>
    </source>
</evidence>
<evidence type="ECO:0000256" key="7">
    <source>
        <dbReference type="ARBA" id="ARBA00022801"/>
    </source>
</evidence>
<feature type="transmembrane region" description="Helical" evidence="12">
    <location>
        <begin position="320"/>
        <end position="340"/>
    </location>
</feature>
<dbReference type="InterPro" id="IPR011990">
    <property type="entry name" value="TPR-like_helical_dom_sf"/>
</dbReference>
<keyword evidence="5 12" id="KW-0645">Protease</keyword>
<dbReference type="SMART" id="SM00028">
    <property type="entry name" value="TPR"/>
    <property type="match status" value="2"/>
</dbReference>
<comment type="caution">
    <text evidence="15">The sequence shown here is derived from an EMBL/GenBank/DDBJ whole genome shotgun (WGS) entry which is preliminary data.</text>
</comment>
<feature type="region of interest" description="Disordered" evidence="13">
    <location>
        <begin position="1"/>
        <end position="32"/>
    </location>
</feature>
<organism evidence="15 16">
    <name type="scientific">Adineta steineri</name>
    <dbReference type="NCBI Taxonomy" id="433720"/>
    <lineage>
        <taxon>Eukaryota</taxon>
        <taxon>Metazoa</taxon>
        <taxon>Spiralia</taxon>
        <taxon>Gnathifera</taxon>
        <taxon>Rotifera</taxon>
        <taxon>Eurotatoria</taxon>
        <taxon>Bdelloidea</taxon>
        <taxon>Adinetida</taxon>
        <taxon>Adinetidae</taxon>
        <taxon>Adineta</taxon>
    </lineage>
</organism>
<feature type="transmembrane region" description="Helical" evidence="12">
    <location>
        <begin position="99"/>
        <end position="122"/>
    </location>
</feature>
<dbReference type="InterPro" id="IPR019734">
    <property type="entry name" value="TPR_rpt"/>
</dbReference>
<evidence type="ECO:0000256" key="9">
    <source>
        <dbReference type="ARBA" id="ARBA00022989"/>
    </source>
</evidence>
<accession>A0A814K2C5</accession>
<dbReference type="PANTHER" id="PTHR22936:SF69">
    <property type="entry name" value="RHOMBOID-LIKE PROTEIN"/>
    <property type="match status" value="1"/>
</dbReference>
<dbReference type="SUPFAM" id="SSF48452">
    <property type="entry name" value="TPR-like"/>
    <property type="match status" value="1"/>
</dbReference>
<dbReference type="PANTHER" id="PTHR22936">
    <property type="entry name" value="RHOMBOID-RELATED"/>
    <property type="match status" value="1"/>
</dbReference>
<reference evidence="15" key="1">
    <citation type="submission" date="2021-02" db="EMBL/GenBank/DDBJ databases">
        <authorList>
            <person name="Nowell W R."/>
        </authorList>
    </citation>
    <scope>NUCLEOTIDE SEQUENCE</scope>
</reference>
<dbReference type="GO" id="GO:0006508">
    <property type="term" value="P:proteolysis"/>
    <property type="evidence" value="ECO:0007669"/>
    <property type="project" value="UniProtKB-KW"/>
</dbReference>
<evidence type="ECO:0000256" key="12">
    <source>
        <dbReference type="RuleBase" id="RU362115"/>
    </source>
</evidence>
<evidence type="ECO:0000256" key="5">
    <source>
        <dbReference type="ARBA" id="ARBA00022670"/>
    </source>
</evidence>
<evidence type="ECO:0000256" key="10">
    <source>
        <dbReference type="ARBA" id="ARBA00023136"/>
    </source>
</evidence>
<feature type="transmembrane region" description="Helical" evidence="12">
    <location>
        <begin position="236"/>
        <end position="254"/>
    </location>
</feature>
<dbReference type="InterPro" id="IPR002610">
    <property type="entry name" value="Peptidase_S54_rhomboid-like"/>
</dbReference>
<feature type="domain" description="Peptidase S54 rhomboid" evidence="14">
    <location>
        <begin position="197"/>
        <end position="333"/>
    </location>
</feature>
<evidence type="ECO:0000256" key="6">
    <source>
        <dbReference type="ARBA" id="ARBA00022692"/>
    </source>
</evidence>
<feature type="transmembrane region" description="Helical" evidence="12">
    <location>
        <begin position="260"/>
        <end position="283"/>
    </location>
</feature>
<evidence type="ECO:0000256" key="13">
    <source>
        <dbReference type="SAM" id="MobiDB-lite"/>
    </source>
</evidence>
<keyword evidence="7 12" id="KW-0378">Hydrolase</keyword>
<evidence type="ECO:0000259" key="14">
    <source>
        <dbReference type="Pfam" id="PF01694"/>
    </source>
</evidence>
<name>A0A814K2C5_9BILA</name>
<evidence type="ECO:0000256" key="11">
    <source>
        <dbReference type="PROSITE-ProRule" id="PRU00339"/>
    </source>
</evidence>
<protein>
    <recommendedName>
        <fullName evidence="4">rhomboid protease</fullName>
        <ecNumber evidence="4">3.4.21.105</ecNumber>
    </recommendedName>
</protein>
<keyword evidence="11" id="KW-0802">TPR repeat</keyword>
<comment type="caution">
    <text evidence="12">Lacks conserved residue(s) required for the propagation of feature annotation.</text>
</comment>
<keyword evidence="9 12" id="KW-1133">Transmembrane helix</keyword>
<keyword evidence="8 12" id="KW-0720">Serine protease</keyword>
<dbReference type="InterPro" id="IPR035952">
    <property type="entry name" value="Rhomboid-like_sf"/>
</dbReference>
<evidence type="ECO:0000256" key="1">
    <source>
        <dbReference type="ARBA" id="ARBA00000156"/>
    </source>
</evidence>
<dbReference type="GO" id="GO:0016020">
    <property type="term" value="C:membrane"/>
    <property type="evidence" value="ECO:0007669"/>
    <property type="project" value="UniProtKB-SubCell"/>
</dbReference>
<evidence type="ECO:0000256" key="2">
    <source>
        <dbReference type="ARBA" id="ARBA00004141"/>
    </source>
</evidence>
<comment type="catalytic activity">
    <reaction evidence="1 12">
        <text>Cleaves type-1 transmembrane domains using a catalytic dyad composed of serine and histidine that are contributed by different transmembrane domains.</text>
        <dbReference type="EC" id="3.4.21.105"/>
    </reaction>
</comment>
<dbReference type="EMBL" id="CAJNOE010000205">
    <property type="protein sequence ID" value="CAF1045846.1"/>
    <property type="molecule type" value="Genomic_DNA"/>
</dbReference>
<comment type="function">
    <text evidence="12">Serine protease involved in intramembrane proteolysis.</text>
</comment>
<evidence type="ECO:0000256" key="8">
    <source>
        <dbReference type="ARBA" id="ARBA00022825"/>
    </source>
</evidence>
<gene>
    <name evidence="15" type="ORF">IZO911_LOCUS20054</name>
</gene>
<evidence type="ECO:0000256" key="4">
    <source>
        <dbReference type="ARBA" id="ARBA00013039"/>
    </source>
</evidence>
<dbReference type="Proteomes" id="UP000663860">
    <property type="component" value="Unassembled WGS sequence"/>
</dbReference>
<feature type="transmembrane region" description="Helical" evidence="12">
    <location>
        <begin position="206"/>
        <end position="229"/>
    </location>
</feature>
<proteinExistence type="inferred from homology"/>
<dbReference type="AlphaFoldDB" id="A0A814K2C5"/>
<feature type="transmembrane region" description="Helical" evidence="12">
    <location>
        <begin position="295"/>
        <end position="314"/>
    </location>
</feature>
<evidence type="ECO:0000256" key="3">
    <source>
        <dbReference type="ARBA" id="ARBA00009045"/>
    </source>
</evidence>
<dbReference type="GO" id="GO:0004252">
    <property type="term" value="F:serine-type endopeptidase activity"/>
    <property type="evidence" value="ECO:0007669"/>
    <property type="project" value="InterPro"/>
</dbReference>
<dbReference type="SUPFAM" id="SSF144091">
    <property type="entry name" value="Rhomboid-like"/>
    <property type="match status" value="1"/>
</dbReference>
<dbReference type="EC" id="3.4.21.105" evidence="4"/>
<sequence length="504" mass="58196">MDVEHLGTANDDPRWINTNNNSNVEEEYNDDSDHQPLLKQNIEYLPKKKVFIAWAETSNNSSINEHQNQPVTEFQLSVINNQPTVALEQQPEKRKRYSWFILIVSVIQICVFIAELITNWVLTGSPIMNLSRNPFFGPSSNVLIRMGAGFTPCMHTINNLTANSLLKFGCLNSTTQTYQYCTLKELCHFHDDSQIPNQWYRFIAPIFLHAGVIHIGMNIITQLLFGLIIERKIGTFRLIVIYFASGIFGLVLGSNFAPEGFVRIGCSGSVFGLIAVAHLDLLYNWAHKKNPIKELIMILITTTIDLSIGLLPYIDNFSHAGGFFMGILLTLAFLGAPTNLRKGNITESNMYNYDKWYNLERYPRYLQWIGFVCYVKLDLDCALVYYEKCLRIREINFNWDHSSIVDTISCLIEVQRARNEHEICLAYELKCFLIREKSLPINHQDIGKSLFNIGHCYEYLKKFQLALEYYKRALVIYEQCTSFSREDRQKLDANIQRISEEQNL</sequence>
<dbReference type="PROSITE" id="PS50005">
    <property type="entry name" value="TPR"/>
    <property type="match status" value="1"/>
</dbReference>
<evidence type="ECO:0000313" key="16">
    <source>
        <dbReference type="Proteomes" id="UP000663860"/>
    </source>
</evidence>
<dbReference type="Gene3D" id="1.20.1540.10">
    <property type="entry name" value="Rhomboid-like"/>
    <property type="match status" value="1"/>
</dbReference>
<keyword evidence="10 12" id="KW-0472">Membrane</keyword>
<keyword evidence="6 12" id="KW-0812">Transmembrane</keyword>